<dbReference type="Pfam" id="PF00132">
    <property type="entry name" value="Hexapep"/>
    <property type="match status" value="1"/>
</dbReference>
<organism evidence="4 5">
    <name type="scientific">Candidatus Amesbacteria bacterium RIFCSPLOWO2_01_FULL_48_25</name>
    <dbReference type="NCBI Taxonomy" id="1797259"/>
    <lineage>
        <taxon>Bacteria</taxon>
        <taxon>Candidatus Amesiibacteriota</taxon>
    </lineage>
</organism>
<reference evidence="4 5" key="1">
    <citation type="journal article" date="2016" name="Nat. Commun.">
        <title>Thousands of microbial genomes shed light on interconnected biogeochemical processes in an aquifer system.</title>
        <authorList>
            <person name="Anantharaman K."/>
            <person name="Brown C.T."/>
            <person name="Hug L.A."/>
            <person name="Sharon I."/>
            <person name="Castelle C.J."/>
            <person name="Probst A.J."/>
            <person name="Thomas B.C."/>
            <person name="Singh A."/>
            <person name="Wilkins M.J."/>
            <person name="Karaoz U."/>
            <person name="Brodie E.L."/>
            <person name="Williams K.H."/>
            <person name="Hubbard S.S."/>
            <person name="Banfield J.F."/>
        </authorList>
    </citation>
    <scope>NUCLEOTIDE SEQUENCE [LARGE SCALE GENOMIC DNA]</scope>
</reference>
<dbReference type="InterPro" id="IPR011004">
    <property type="entry name" value="Trimer_LpxA-like_sf"/>
</dbReference>
<protein>
    <recommendedName>
        <fullName evidence="6">Acetyltransferase</fullName>
    </recommendedName>
</protein>
<evidence type="ECO:0000256" key="3">
    <source>
        <dbReference type="ARBA" id="ARBA00022737"/>
    </source>
</evidence>
<comment type="similarity">
    <text evidence="1">Belongs to the transferase hexapeptide repeat family.</text>
</comment>
<sequence>MYKGITRLYNVGLDFELYFLYLVGHIPSHAIRKLFYRLAGIKLEGTIHMFARFYDPKNISIGTDSIIGDHAFLDGRDALTIGNHVDIASQVTIYNSEHDINSDTFHATVAPVEIGDYSFIGPRAIILPGVKIGRGAVVAAGAVVTKDVPDFAIAGGVPAKIIGERENKDLHYRLGRARLFQ</sequence>
<dbReference type="AlphaFoldDB" id="A0A1F4ZBC3"/>
<evidence type="ECO:0000256" key="2">
    <source>
        <dbReference type="ARBA" id="ARBA00022679"/>
    </source>
</evidence>
<dbReference type="PANTHER" id="PTHR23416">
    <property type="entry name" value="SIALIC ACID SYNTHASE-RELATED"/>
    <property type="match status" value="1"/>
</dbReference>
<dbReference type="PANTHER" id="PTHR23416:SF23">
    <property type="entry name" value="ACETYLTRANSFERASE C18B11.09C-RELATED"/>
    <property type="match status" value="1"/>
</dbReference>
<comment type="caution">
    <text evidence="4">The sequence shown here is derived from an EMBL/GenBank/DDBJ whole genome shotgun (WGS) entry which is preliminary data.</text>
</comment>
<dbReference type="InterPro" id="IPR051159">
    <property type="entry name" value="Hexapeptide_acetyltransf"/>
</dbReference>
<dbReference type="CDD" id="cd04647">
    <property type="entry name" value="LbH_MAT_like"/>
    <property type="match status" value="1"/>
</dbReference>
<dbReference type="Gene3D" id="2.160.10.10">
    <property type="entry name" value="Hexapeptide repeat proteins"/>
    <property type="match status" value="1"/>
</dbReference>
<accession>A0A1F4ZBC3</accession>
<dbReference type="InterPro" id="IPR018357">
    <property type="entry name" value="Hexapep_transf_CS"/>
</dbReference>
<evidence type="ECO:0000256" key="1">
    <source>
        <dbReference type="ARBA" id="ARBA00007274"/>
    </source>
</evidence>
<dbReference type="GO" id="GO:0008374">
    <property type="term" value="F:O-acyltransferase activity"/>
    <property type="evidence" value="ECO:0007669"/>
    <property type="project" value="TreeGrafter"/>
</dbReference>
<evidence type="ECO:0008006" key="6">
    <source>
        <dbReference type="Google" id="ProtNLM"/>
    </source>
</evidence>
<dbReference type="InterPro" id="IPR001451">
    <property type="entry name" value="Hexapep"/>
</dbReference>
<dbReference type="GO" id="GO:0005829">
    <property type="term" value="C:cytosol"/>
    <property type="evidence" value="ECO:0007669"/>
    <property type="project" value="TreeGrafter"/>
</dbReference>
<name>A0A1F4ZBC3_9BACT</name>
<evidence type="ECO:0000313" key="5">
    <source>
        <dbReference type="Proteomes" id="UP000177080"/>
    </source>
</evidence>
<proteinExistence type="inferred from homology"/>
<dbReference type="SUPFAM" id="SSF51161">
    <property type="entry name" value="Trimeric LpxA-like enzymes"/>
    <property type="match status" value="1"/>
</dbReference>
<dbReference type="EMBL" id="MEXN01000006">
    <property type="protein sequence ID" value="OGD03515.1"/>
    <property type="molecule type" value="Genomic_DNA"/>
</dbReference>
<evidence type="ECO:0000313" key="4">
    <source>
        <dbReference type="EMBL" id="OGD03515.1"/>
    </source>
</evidence>
<dbReference type="Proteomes" id="UP000177080">
    <property type="component" value="Unassembled WGS sequence"/>
</dbReference>
<gene>
    <name evidence="4" type="ORF">A2989_02455</name>
</gene>
<dbReference type="PROSITE" id="PS00101">
    <property type="entry name" value="HEXAPEP_TRANSFERASES"/>
    <property type="match status" value="1"/>
</dbReference>
<keyword evidence="2" id="KW-0808">Transferase</keyword>
<keyword evidence="3" id="KW-0677">Repeat</keyword>
<dbReference type="STRING" id="1797259.A2989_02455"/>